<accession>A0A7S3ZJP9</accession>
<reference evidence="3" key="2">
    <citation type="submission" date="2021-11" db="EMBL/GenBank/DDBJ databases">
        <authorList>
            <consortium name="Genoscope - CEA"/>
            <person name="William W."/>
        </authorList>
    </citation>
    <scope>NUCLEOTIDE SEQUENCE</scope>
</reference>
<feature type="compositionally biased region" description="Basic and acidic residues" evidence="1">
    <location>
        <begin position="392"/>
        <end position="407"/>
    </location>
</feature>
<proteinExistence type="predicted"/>
<sequence>MALFTQLDADLVSNLVELASSPDCPDDELTIDEASFLDGSAQDRHVYASFEQGAWPASPDRQTWVREVVCRVGKGRMHESARSLWARIHFEGSNGAEDDYVLGMRVDGKEHIEWYEEQLSRGLALHDGVCEVWVPPPPPEKLKKDAWWSKHYLKPGHEDGSISYQTYRTYIDDVILDAIQDFDALPLNGRVLELCAGDGAFMERLLGRRPDVASYVFVERNADLCRRARDRCASAIVEGLCVDACAARRRKLCRGGSRRSLALTVGFVNSPKRRSHRRHGDVGYDRTAGRGHRVRLGLMRPGRVAGHGRAGVESRGGAAQADVALRRDGLHAVLFKSGAAGAPRARGAPGVRVDGRRRRPELGLRAVPPAGAAAARGAIGTFPPRRAASSKYRGERAQGHDKRIVVQ</sequence>
<name>A0A7S3ZJP9_9STRA</name>
<dbReference type="EMBL" id="CAKKNE010000005">
    <property type="protein sequence ID" value="CAH0378347.1"/>
    <property type="molecule type" value="Genomic_DNA"/>
</dbReference>
<dbReference type="Proteomes" id="UP000789595">
    <property type="component" value="Unassembled WGS sequence"/>
</dbReference>
<keyword evidence="4" id="KW-1185">Reference proteome</keyword>
<dbReference type="InterPro" id="IPR029063">
    <property type="entry name" value="SAM-dependent_MTases_sf"/>
</dbReference>
<gene>
    <name evidence="2" type="ORF">PCAL00307_LOCUS747</name>
    <name evidence="3" type="ORF">PECAL_5P28580</name>
</gene>
<evidence type="ECO:0000256" key="1">
    <source>
        <dbReference type="SAM" id="MobiDB-lite"/>
    </source>
</evidence>
<reference evidence="2" key="1">
    <citation type="submission" date="2021-01" db="EMBL/GenBank/DDBJ databases">
        <authorList>
            <person name="Corre E."/>
            <person name="Pelletier E."/>
            <person name="Niang G."/>
            <person name="Scheremetjew M."/>
            <person name="Finn R."/>
            <person name="Kale V."/>
            <person name="Holt S."/>
            <person name="Cochrane G."/>
            <person name="Meng A."/>
            <person name="Brown T."/>
            <person name="Cohen L."/>
        </authorList>
    </citation>
    <scope>NUCLEOTIDE SEQUENCE</scope>
    <source>
        <strain evidence="2">CCMP1756</strain>
    </source>
</reference>
<evidence type="ECO:0000313" key="2">
    <source>
        <dbReference type="EMBL" id="CAE0685313.1"/>
    </source>
</evidence>
<feature type="region of interest" description="Disordered" evidence="1">
    <location>
        <begin position="376"/>
        <end position="407"/>
    </location>
</feature>
<feature type="non-terminal residue" evidence="2">
    <location>
        <position position="407"/>
    </location>
</feature>
<dbReference type="EMBL" id="HBIW01000875">
    <property type="protein sequence ID" value="CAE0685313.1"/>
    <property type="molecule type" value="Transcribed_RNA"/>
</dbReference>
<dbReference type="Gene3D" id="3.40.50.150">
    <property type="entry name" value="Vaccinia Virus protein VP39"/>
    <property type="match status" value="1"/>
</dbReference>
<evidence type="ECO:0000313" key="4">
    <source>
        <dbReference type="Proteomes" id="UP000789595"/>
    </source>
</evidence>
<dbReference type="SUPFAM" id="SSF53335">
    <property type="entry name" value="S-adenosyl-L-methionine-dependent methyltransferases"/>
    <property type="match status" value="1"/>
</dbReference>
<organism evidence="2">
    <name type="scientific">Pelagomonas calceolata</name>
    <dbReference type="NCBI Taxonomy" id="35677"/>
    <lineage>
        <taxon>Eukaryota</taxon>
        <taxon>Sar</taxon>
        <taxon>Stramenopiles</taxon>
        <taxon>Ochrophyta</taxon>
        <taxon>Pelagophyceae</taxon>
        <taxon>Pelagomonadales</taxon>
        <taxon>Pelagomonadaceae</taxon>
        <taxon>Pelagomonas</taxon>
    </lineage>
</organism>
<evidence type="ECO:0000313" key="3">
    <source>
        <dbReference type="EMBL" id="CAH0378347.1"/>
    </source>
</evidence>
<protein>
    <submittedName>
        <fullName evidence="2">Uncharacterized protein</fullName>
    </submittedName>
</protein>
<dbReference type="AlphaFoldDB" id="A0A7S3ZJP9"/>